<dbReference type="Proteomes" id="UP001519362">
    <property type="component" value="Unassembled WGS sequence"/>
</dbReference>
<name>A0ABS4ZKG1_9MICO</name>
<keyword evidence="2" id="KW-1185">Reference proteome</keyword>
<protein>
    <submittedName>
        <fullName evidence="1">Uncharacterized protein</fullName>
    </submittedName>
</protein>
<sequence>MPYAVLLRSTETAAFEVPEAQTLEEIEQNLRAQVREGHELTDMQVHSPRGGGHIVGTGASRKLEFREIRGDDREALLASVPEGWQAQSIWWED</sequence>
<comment type="caution">
    <text evidence="1">The sequence shown here is derived from an EMBL/GenBank/DDBJ whole genome shotgun (WGS) entry which is preliminary data.</text>
</comment>
<accession>A0ABS4ZKG1</accession>
<evidence type="ECO:0000313" key="2">
    <source>
        <dbReference type="Proteomes" id="UP001519362"/>
    </source>
</evidence>
<proteinExistence type="predicted"/>
<dbReference type="EMBL" id="JAGIOL010000001">
    <property type="protein sequence ID" value="MBP2437785.1"/>
    <property type="molecule type" value="Genomic_DNA"/>
</dbReference>
<gene>
    <name evidence="1" type="ORF">JOF34_002371</name>
</gene>
<dbReference type="RefSeq" id="WP_165133081.1">
    <property type="nucleotide sequence ID" value="NZ_CP049253.1"/>
</dbReference>
<organism evidence="1 2">
    <name type="scientific">Microbacterium amylolyticum</name>
    <dbReference type="NCBI Taxonomy" id="936337"/>
    <lineage>
        <taxon>Bacteria</taxon>
        <taxon>Bacillati</taxon>
        <taxon>Actinomycetota</taxon>
        <taxon>Actinomycetes</taxon>
        <taxon>Micrococcales</taxon>
        <taxon>Microbacteriaceae</taxon>
        <taxon>Microbacterium</taxon>
    </lineage>
</organism>
<reference evidence="1 2" key="1">
    <citation type="submission" date="2021-03" db="EMBL/GenBank/DDBJ databases">
        <title>Sequencing the genomes of 1000 actinobacteria strains.</title>
        <authorList>
            <person name="Klenk H.-P."/>
        </authorList>
    </citation>
    <scope>NUCLEOTIDE SEQUENCE [LARGE SCALE GENOMIC DNA]</scope>
    <source>
        <strain evidence="1 2">DSM 24221</strain>
    </source>
</reference>
<evidence type="ECO:0000313" key="1">
    <source>
        <dbReference type="EMBL" id="MBP2437785.1"/>
    </source>
</evidence>